<reference evidence="3" key="1">
    <citation type="submission" date="2016-06" db="UniProtKB">
        <authorList>
            <consortium name="WormBaseParasite"/>
        </authorList>
    </citation>
    <scope>IDENTIFICATION</scope>
</reference>
<dbReference type="WBParaSite" id="GPUH_0002015301-mRNA-1">
    <property type="protein sequence ID" value="GPUH_0002015301-mRNA-1"/>
    <property type="gene ID" value="GPUH_0002015301"/>
</dbReference>
<dbReference type="AlphaFoldDB" id="A0A183EGN7"/>
<protein>
    <submittedName>
        <fullName evidence="3">Polyprotein</fullName>
    </submittedName>
</protein>
<name>A0A183EGN7_9BILA</name>
<dbReference type="Proteomes" id="UP000271098">
    <property type="component" value="Unassembled WGS sequence"/>
</dbReference>
<evidence type="ECO:0000313" key="2">
    <source>
        <dbReference type="Proteomes" id="UP000271098"/>
    </source>
</evidence>
<organism evidence="3">
    <name type="scientific">Gongylonema pulchrum</name>
    <dbReference type="NCBI Taxonomy" id="637853"/>
    <lineage>
        <taxon>Eukaryota</taxon>
        <taxon>Metazoa</taxon>
        <taxon>Ecdysozoa</taxon>
        <taxon>Nematoda</taxon>
        <taxon>Chromadorea</taxon>
        <taxon>Rhabditida</taxon>
        <taxon>Spirurina</taxon>
        <taxon>Spiruromorpha</taxon>
        <taxon>Spiruroidea</taxon>
        <taxon>Gongylonematidae</taxon>
        <taxon>Gongylonema</taxon>
    </lineage>
</organism>
<proteinExistence type="predicted"/>
<sequence length="150" mass="17033">VRPKPFEEICSNGGATEHCTAASAYYEVCSNAGVDTSLPSDCVKCDNGLNLGEERKVEKPPTERDVVFVVEESKCLEIKCDNGLNLGEERKVEKPPTERDVVFVVEESKCLESQKDKVEKLAQRISREQRYVNCAMTYQRTREERAKKRK</sequence>
<evidence type="ECO:0000313" key="3">
    <source>
        <dbReference type="WBParaSite" id="GPUH_0002015301-mRNA-1"/>
    </source>
</evidence>
<keyword evidence="2" id="KW-1185">Reference proteome</keyword>
<gene>
    <name evidence="1" type="ORF">GPUH_LOCUS20128</name>
</gene>
<dbReference type="EMBL" id="UYRT01089825">
    <property type="protein sequence ID" value="VDN35365.1"/>
    <property type="molecule type" value="Genomic_DNA"/>
</dbReference>
<evidence type="ECO:0000313" key="1">
    <source>
        <dbReference type="EMBL" id="VDN35365.1"/>
    </source>
</evidence>
<reference evidence="1 2" key="2">
    <citation type="submission" date="2018-11" db="EMBL/GenBank/DDBJ databases">
        <authorList>
            <consortium name="Pathogen Informatics"/>
        </authorList>
    </citation>
    <scope>NUCLEOTIDE SEQUENCE [LARGE SCALE GENOMIC DNA]</scope>
</reference>
<accession>A0A183EGN7</accession>